<dbReference type="Proteomes" id="UP000245711">
    <property type="component" value="Chromosome"/>
</dbReference>
<keyword evidence="3" id="KW-0645">Protease</keyword>
<keyword evidence="3" id="KW-0378">Hydrolase</keyword>
<dbReference type="RefSeq" id="WP_109334439.1">
    <property type="nucleotide sequence ID" value="NZ_CP021354.1"/>
</dbReference>
<organism evidence="3 4">
    <name type="scientific">Rhodococcus oxybenzonivorans</name>
    <dbReference type="NCBI Taxonomy" id="1990687"/>
    <lineage>
        <taxon>Bacteria</taxon>
        <taxon>Bacillati</taxon>
        <taxon>Actinomycetota</taxon>
        <taxon>Actinomycetes</taxon>
        <taxon>Mycobacteriales</taxon>
        <taxon>Nocardiaceae</taxon>
        <taxon>Rhodococcus</taxon>
    </lineage>
</organism>
<sequence length="232" mass="24970">MMKIRLDDLIDGIRSGYPDQPLEQLTAAVLTAEHLNEISDHLIGHFVDQARRSGASWTEIGGCIGVTKQAAQQRFTPKGSANMFARFTEKARQAVVQSQEEARAQRLSEIQSAHLLLGMLCAPDSLAMRALADQGFTPQAIREAAEANLAAGPADAESPALIPYAAGAKKVLELSTREALRLGHNYIGTEHMLLALMADETDNPGPLRRLGADTDAAERFLLTALGAAETKE</sequence>
<reference evidence="3 4" key="1">
    <citation type="submission" date="2017-05" db="EMBL/GenBank/DDBJ databases">
        <title>Isolation of Rhodococcus sp. S2-17 biodegrading of BP-3.</title>
        <authorList>
            <person name="Lee Y."/>
            <person name="Kim K.H."/>
            <person name="Chun B.H."/>
            <person name="Jung H.S."/>
            <person name="Jeon C.O."/>
        </authorList>
    </citation>
    <scope>NUCLEOTIDE SEQUENCE [LARGE SCALE GENOMIC DNA]</scope>
    <source>
        <strain evidence="3 4">S2-17</strain>
    </source>
</reference>
<evidence type="ECO:0000313" key="4">
    <source>
        <dbReference type="Proteomes" id="UP000245711"/>
    </source>
</evidence>
<evidence type="ECO:0000256" key="1">
    <source>
        <dbReference type="PROSITE-ProRule" id="PRU01251"/>
    </source>
</evidence>
<dbReference type="InterPro" id="IPR044217">
    <property type="entry name" value="CLPT1/2"/>
</dbReference>
<dbReference type="EMBL" id="CP021354">
    <property type="protein sequence ID" value="AWK74997.1"/>
    <property type="molecule type" value="Genomic_DNA"/>
</dbReference>
<keyword evidence="4" id="KW-1185">Reference proteome</keyword>
<dbReference type="Pfam" id="PF02861">
    <property type="entry name" value="Clp_N"/>
    <property type="match status" value="1"/>
</dbReference>
<dbReference type="OrthoDB" id="3290891at2"/>
<dbReference type="GO" id="GO:0006508">
    <property type="term" value="P:proteolysis"/>
    <property type="evidence" value="ECO:0007669"/>
    <property type="project" value="UniProtKB-KW"/>
</dbReference>
<dbReference type="PANTHER" id="PTHR47016">
    <property type="entry name" value="ATP-DEPENDENT CLP PROTEASE ATP-BINDING SUBUNIT CLPT1, CHLOROPLASTIC"/>
    <property type="match status" value="1"/>
</dbReference>
<protein>
    <submittedName>
        <fullName evidence="3">Clp protease</fullName>
    </submittedName>
</protein>
<dbReference type="GO" id="GO:0008233">
    <property type="term" value="F:peptidase activity"/>
    <property type="evidence" value="ECO:0007669"/>
    <property type="project" value="UniProtKB-KW"/>
</dbReference>
<dbReference type="InterPro" id="IPR036628">
    <property type="entry name" value="Clp_N_dom_sf"/>
</dbReference>
<gene>
    <name evidence="3" type="ORF">CBI38_29015</name>
</gene>
<dbReference type="KEGG" id="roz:CBI38_29015"/>
<dbReference type="PANTHER" id="PTHR47016:SF5">
    <property type="entry name" value="CLP DOMAIN SUPERFAMILY PROTEIN"/>
    <property type="match status" value="1"/>
</dbReference>
<feature type="domain" description="Clp R" evidence="2">
    <location>
        <begin position="84"/>
        <end position="232"/>
    </location>
</feature>
<dbReference type="AlphaFoldDB" id="A0A2S2C283"/>
<name>A0A2S2C283_9NOCA</name>
<dbReference type="InterPro" id="IPR004176">
    <property type="entry name" value="Clp_R_N"/>
</dbReference>
<dbReference type="Gene3D" id="1.10.1780.10">
    <property type="entry name" value="Clp, N-terminal domain"/>
    <property type="match status" value="1"/>
</dbReference>
<dbReference type="SUPFAM" id="SSF81923">
    <property type="entry name" value="Double Clp-N motif"/>
    <property type="match status" value="1"/>
</dbReference>
<accession>A0A2S2C283</accession>
<evidence type="ECO:0000259" key="2">
    <source>
        <dbReference type="PROSITE" id="PS51903"/>
    </source>
</evidence>
<proteinExistence type="predicted"/>
<dbReference type="PROSITE" id="PS51903">
    <property type="entry name" value="CLP_R"/>
    <property type="match status" value="1"/>
</dbReference>
<evidence type="ECO:0000313" key="3">
    <source>
        <dbReference type="EMBL" id="AWK74997.1"/>
    </source>
</evidence>
<keyword evidence="1" id="KW-0677">Repeat</keyword>